<comment type="caution">
    <text evidence="4">The sequence shown here is derived from an EMBL/GenBank/DDBJ whole genome shotgun (WGS) entry which is preliminary data.</text>
</comment>
<dbReference type="PANTHER" id="PTHR30055:SF223">
    <property type="entry name" value="HTH-TYPE TRANSCRIPTIONAL REGULATOR UIDR"/>
    <property type="match status" value="1"/>
</dbReference>
<organism evidence="4 5">
    <name type="scientific">Oceanococcus atlanticus</name>
    <dbReference type="NCBI Taxonomy" id="1317117"/>
    <lineage>
        <taxon>Bacteria</taxon>
        <taxon>Pseudomonadati</taxon>
        <taxon>Pseudomonadota</taxon>
        <taxon>Gammaproteobacteria</taxon>
        <taxon>Chromatiales</taxon>
        <taxon>Oceanococcaceae</taxon>
        <taxon>Oceanococcus</taxon>
    </lineage>
</organism>
<dbReference type="GO" id="GO:0000976">
    <property type="term" value="F:transcription cis-regulatory region binding"/>
    <property type="evidence" value="ECO:0007669"/>
    <property type="project" value="TreeGrafter"/>
</dbReference>
<dbReference type="InterPro" id="IPR041674">
    <property type="entry name" value="TetR_C_22"/>
</dbReference>
<dbReference type="Pfam" id="PF17928">
    <property type="entry name" value="TetR_C_22"/>
    <property type="match status" value="1"/>
</dbReference>
<feature type="DNA-binding region" description="H-T-H motif" evidence="2">
    <location>
        <begin position="42"/>
        <end position="61"/>
    </location>
</feature>
<evidence type="ECO:0000256" key="2">
    <source>
        <dbReference type="PROSITE-ProRule" id="PRU00335"/>
    </source>
</evidence>
<evidence type="ECO:0000313" key="5">
    <source>
        <dbReference type="Proteomes" id="UP000192342"/>
    </source>
</evidence>
<dbReference type="Pfam" id="PF00440">
    <property type="entry name" value="TetR_N"/>
    <property type="match status" value="1"/>
</dbReference>
<dbReference type="EMBL" id="AQQV01000001">
    <property type="protein sequence ID" value="ORE89020.1"/>
    <property type="molecule type" value="Genomic_DNA"/>
</dbReference>
<dbReference type="PANTHER" id="PTHR30055">
    <property type="entry name" value="HTH-TYPE TRANSCRIPTIONAL REGULATOR RUTR"/>
    <property type="match status" value="1"/>
</dbReference>
<gene>
    <name evidence="4" type="ORF">ATO7_04055</name>
</gene>
<dbReference type="PROSITE" id="PS50977">
    <property type="entry name" value="HTH_TETR_2"/>
    <property type="match status" value="1"/>
</dbReference>
<evidence type="ECO:0000313" key="4">
    <source>
        <dbReference type="EMBL" id="ORE89020.1"/>
    </source>
</evidence>
<sequence length="206" mass="22956">MSNAPRQTLRRQPEQARARKNLSAMLDAAAQLINECGTDGFSMAELARRAGVSKPALYRYFPNKQAVLLALAQASFEQNHALVRDSLERNPGDLNAAMREAMHRYCALHRSEPFRIHLRAAMHADPELMALDFADSRHNAGLVEEALRSQFPSLDAVALRHHLMLIMGCSDAVALMTIQVDDDEAEQLIERFVHMSTASLPLGQQL</sequence>
<dbReference type="Proteomes" id="UP000192342">
    <property type="component" value="Unassembled WGS sequence"/>
</dbReference>
<dbReference type="AlphaFoldDB" id="A0A1Y1SHZ4"/>
<dbReference type="OrthoDB" id="9816320at2"/>
<dbReference type="InterPro" id="IPR050109">
    <property type="entry name" value="HTH-type_TetR-like_transc_reg"/>
</dbReference>
<dbReference type="InterPro" id="IPR001647">
    <property type="entry name" value="HTH_TetR"/>
</dbReference>
<dbReference type="RefSeq" id="WP_083559777.1">
    <property type="nucleotide sequence ID" value="NZ_AQQV01000001.1"/>
</dbReference>
<evidence type="ECO:0000259" key="3">
    <source>
        <dbReference type="PROSITE" id="PS50977"/>
    </source>
</evidence>
<feature type="domain" description="HTH tetR-type" evidence="3">
    <location>
        <begin position="19"/>
        <end position="79"/>
    </location>
</feature>
<evidence type="ECO:0000256" key="1">
    <source>
        <dbReference type="ARBA" id="ARBA00023125"/>
    </source>
</evidence>
<keyword evidence="1 2" id="KW-0238">DNA-binding</keyword>
<proteinExistence type="predicted"/>
<protein>
    <submittedName>
        <fullName evidence="4">TetR family transcriptional regulator</fullName>
    </submittedName>
</protein>
<name>A0A1Y1SHZ4_9GAMM</name>
<reference evidence="4 5" key="1">
    <citation type="submission" date="2013-04" db="EMBL/GenBank/DDBJ databases">
        <title>Oceanococcus atlanticus 22II-S10r2 Genome Sequencing.</title>
        <authorList>
            <person name="Lai Q."/>
            <person name="Li G."/>
            <person name="Shao Z."/>
        </authorList>
    </citation>
    <scope>NUCLEOTIDE SEQUENCE [LARGE SCALE GENOMIC DNA]</scope>
    <source>
        <strain evidence="4 5">22II-S10r2</strain>
    </source>
</reference>
<dbReference type="Gene3D" id="1.10.357.10">
    <property type="entry name" value="Tetracycline Repressor, domain 2"/>
    <property type="match status" value="1"/>
</dbReference>
<accession>A0A1Y1SHZ4</accession>
<keyword evidence="5" id="KW-1185">Reference proteome</keyword>
<dbReference type="GO" id="GO:0003700">
    <property type="term" value="F:DNA-binding transcription factor activity"/>
    <property type="evidence" value="ECO:0007669"/>
    <property type="project" value="TreeGrafter"/>
</dbReference>
<dbReference type="PRINTS" id="PR00455">
    <property type="entry name" value="HTHTETR"/>
</dbReference>
<dbReference type="InterPro" id="IPR009057">
    <property type="entry name" value="Homeodomain-like_sf"/>
</dbReference>
<dbReference type="SUPFAM" id="SSF46689">
    <property type="entry name" value="Homeodomain-like"/>
    <property type="match status" value="1"/>
</dbReference>
<dbReference type="STRING" id="1317117.ATO7_04055"/>